<dbReference type="SUPFAM" id="SSF54001">
    <property type="entry name" value="Cysteine proteinases"/>
    <property type="match status" value="1"/>
</dbReference>
<evidence type="ECO:0000313" key="6">
    <source>
        <dbReference type="EMBL" id="KAB1660422.1"/>
    </source>
</evidence>
<dbReference type="Gene3D" id="3.90.1720.10">
    <property type="entry name" value="endopeptidase domain like (from Nostoc punctiforme)"/>
    <property type="match status" value="1"/>
</dbReference>
<dbReference type="InterPro" id="IPR000064">
    <property type="entry name" value="NLP_P60_dom"/>
</dbReference>
<evidence type="ECO:0000259" key="5">
    <source>
        <dbReference type="PROSITE" id="PS51935"/>
    </source>
</evidence>
<dbReference type="GO" id="GO:0008234">
    <property type="term" value="F:cysteine-type peptidase activity"/>
    <property type="evidence" value="ECO:0007669"/>
    <property type="project" value="UniProtKB-KW"/>
</dbReference>
<dbReference type="AlphaFoldDB" id="A0A7J5C2U0"/>
<evidence type="ECO:0000256" key="3">
    <source>
        <dbReference type="ARBA" id="ARBA00022801"/>
    </source>
</evidence>
<keyword evidence="2" id="KW-0645">Protease</keyword>
<comment type="similarity">
    <text evidence="1">Belongs to the peptidase C40 family.</text>
</comment>
<keyword evidence="7" id="KW-1185">Reference proteome</keyword>
<accession>A0A7J5C2U0</accession>
<protein>
    <recommendedName>
        <fullName evidence="5">NlpC/P60 domain-containing protein</fullName>
    </recommendedName>
</protein>
<gene>
    <name evidence="6" type="ORF">F8O01_03375</name>
</gene>
<evidence type="ECO:0000256" key="2">
    <source>
        <dbReference type="ARBA" id="ARBA00022670"/>
    </source>
</evidence>
<comment type="caution">
    <text evidence="6">The sequence shown here is derived from an EMBL/GenBank/DDBJ whole genome shotgun (WGS) entry which is preliminary data.</text>
</comment>
<sequence>MLGGGQGWLCTDFVSAVLTANGIPHAQGTVSTMAASGTPVSDPQPGDLIVFSSGHIGIYAGGGMMYDNPGFNSSYVGWQNVYRSIDVIDGSYSFVRMG</sequence>
<dbReference type="Pfam" id="PF00877">
    <property type="entry name" value="NLPC_P60"/>
    <property type="match status" value="1"/>
</dbReference>
<dbReference type="EMBL" id="WBJZ01000003">
    <property type="protein sequence ID" value="KAB1660422.1"/>
    <property type="molecule type" value="Genomic_DNA"/>
</dbReference>
<evidence type="ECO:0000256" key="4">
    <source>
        <dbReference type="ARBA" id="ARBA00022807"/>
    </source>
</evidence>
<reference evidence="6 7" key="1">
    <citation type="submission" date="2019-09" db="EMBL/GenBank/DDBJ databases">
        <title>Phylogeny of genus Pseudoclavibacter and closely related genus.</title>
        <authorList>
            <person name="Li Y."/>
        </authorList>
    </citation>
    <scope>NUCLEOTIDE SEQUENCE [LARGE SCALE GENOMIC DNA]</scope>
    <source>
        <strain evidence="6 7">DSM 23821</strain>
    </source>
</reference>
<dbReference type="OrthoDB" id="9815778at2"/>
<dbReference type="GO" id="GO:0006508">
    <property type="term" value="P:proteolysis"/>
    <property type="evidence" value="ECO:0007669"/>
    <property type="project" value="UniProtKB-KW"/>
</dbReference>
<evidence type="ECO:0000313" key="7">
    <source>
        <dbReference type="Proteomes" id="UP000467240"/>
    </source>
</evidence>
<dbReference type="Proteomes" id="UP000467240">
    <property type="component" value="Unassembled WGS sequence"/>
</dbReference>
<name>A0A7J5C2U0_9MICO</name>
<proteinExistence type="inferred from homology"/>
<keyword evidence="4" id="KW-0788">Thiol protease</keyword>
<dbReference type="InterPro" id="IPR038765">
    <property type="entry name" value="Papain-like_cys_pep_sf"/>
</dbReference>
<organism evidence="6 7">
    <name type="scientific">Pseudoclavibacter chungangensis</name>
    <dbReference type="NCBI Taxonomy" id="587635"/>
    <lineage>
        <taxon>Bacteria</taxon>
        <taxon>Bacillati</taxon>
        <taxon>Actinomycetota</taxon>
        <taxon>Actinomycetes</taxon>
        <taxon>Micrococcales</taxon>
        <taxon>Microbacteriaceae</taxon>
        <taxon>Pseudoclavibacter</taxon>
    </lineage>
</organism>
<keyword evidence="3" id="KW-0378">Hydrolase</keyword>
<dbReference type="PROSITE" id="PS51935">
    <property type="entry name" value="NLPC_P60"/>
    <property type="match status" value="1"/>
</dbReference>
<feature type="domain" description="NlpC/P60" evidence="5">
    <location>
        <begin position="1"/>
        <end position="98"/>
    </location>
</feature>
<evidence type="ECO:0000256" key="1">
    <source>
        <dbReference type="ARBA" id="ARBA00007074"/>
    </source>
</evidence>